<dbReference type="AlphaFoldDB" id="A0A1W1ECD6"/>
<name>A0A1W1ECD6_9ZZZZ</name>
<accession>A0A1W1ECD6</accession>
<dbReference type="EMBL" id="FPKX01000018">
    <property type="protein sequence ID" value="SFZ97729.1"/>
    <property type="molecule type" value="Genomic_DNA"/>
</dbReference>
<reference evidence="1" key="1">
    <citation type="submission" date="2016-10" db="EMBL/GenBank/DDBJ databases">
        <authorList>
            <person name="de Groot N.N."/>
        </authorList>
    </citation>
    <scope>NUCLEOTIDE SEQUENCE</scope>
</reference>
<proteinExistence type="predicted"/>
<organism evidence="1">
    <name type="scientific">hydrothermal vent metagenome</name>
    <dbReference type="NCBI Taxonomy" id="652676"/>
    <lineage>
        <taxon>unclassified sequences</taxon>
        <taxon>metagenomes</taxon>
        <taxon>ecological metagenomes</taxon>
    </lineage>
</organism>
<protein>
    <recommendedName>
        <fullName evidence="2">Ribbon-helix-helix protein CopG domain-containing protein</fullName>
    </recommendedName>
</protein>
<gene>
    <name evidence="1" type="ORF">MNB_SV-5-797</name>
</gene>
<evidence type="ECO:0008006" key="2">
    <source>
        <dbReference type="Google" id="ProtNLM"/>
    </source>
</evidence>
<evidence type="ECO:0000313" key="1">
    <source>
        <dbReference type="EMBL" id="SFZ97729.1"/>
    </source>
</evidence>
<sequence>MPLELKEQVMVLKEELQVSLSTIYKEAIANYVQQKELEKWQKGVSMALKDKDYNLLQSDISNDDGGLYEY</sequence>